<accession>A0AAP4D1K5</accession>
<feature type="compositionally biased region" description="Polar residues" evidence="1">
    <location>
        <begin position="15"/>
        <end position="26"/>
    </location>
</feature>
<proteinExistence type="predicted"/>
<feature type="region of interest" description="Disordered" evidence="1">
    <location>
        <begin position="15"/>
        <end position="35"/>
    </location>
</feature>
<dbReference type="GeneID" id="97187036"/>
<keyword evidence="3" id="KW-1185">Reference proteome</keyword>
<protein>
    <submittedName>
        <fullName evidence="2">Uncharacterized protein</fullName>
    </submittedName>
</protein>
<name>A0AAP4D1K5_9ENTR</name>
<evidence type="ECO:0000313" key="3">
    <source>
        <dbReference type="Proteomes" id="UP001223214"/>
    </source>
</evidence>
<dbReference type="AlphaFoldDB" id="A0AAP4D1K5"/>
<organism evidence="2 3">
    <name type="scientific">Lelliottia wanjuensis</name>
    <dbReference type="NCBI Taxonomy" id="3050585"/>
    <lineage>
        <taxon>Bacteria</taxon>
        <taxon>Pseudomonadati</taxon>
        <taxon>Pseudomonadota</taxon>
        <taxon>Gammaproteobacteria</taxon>
        <taxon>Enterobacterales</taxon>
        <taxon>Enterobacteriaceae</taxon>
        <taxon>Lelliottia</taxon>
    </lineage>
</organism>
<dbReference type="Proteomes" id="UP001223214">
    <property type="component" value="Unassembled WGS sequence"/>
</dbReference>
<gene>
    <name evidence="2" type="ORF">QQF32_04860</name>
</gene>
<comment type="caution">
    <text evidence="2">The sequence shown here is derived from an EMBL/GenBank/DDBJ whole genome shotgun (WGS) entry which is preliminary data.</text>
</comment>
<dbReference type="RefSeq" id="WP_282494811.1">
    <property type="nucleotide sequence ID" value="NZ_JASCAP010000040.1"/>
</dbReference>
<reference evidence="2 3" key="1">
    <citation type="submission" date="2023-06" db="EMBL/GenBank/DDBJ databases">
        <title>Identification and characterization of antibiotic-resistant Gram-negative bacteria.</title>
        <authorList>
            <person name="Cho G.-S."/>
            <person name="Lee J."/>
            <person name="Tai E."/>
            <person name="Jeong S."/>
            <person name="Kim I."/>
            <person name="Kim B.-E."/>
            <person name="Jeong M.-I."/>
            <person name="Oh K.-K."/>
            <person name="Franz C.M.A.P."/>
        </authorList>
    </citation>
    <scope>NUCLEOTIDE SEQUENCE [LARGE SCALE GENOMIC DNA]</scope>
    <source>
        <strain evidence="2 3">V106_12</strain>
    </source>
</reference>
<sequence>MMKIDSSNLTMATVSAYSSQTNSSRSPLGIKRSSGNACPQSGYWQIDNPAVTNVVNVKKGDTMPWQNGYPVNWKLIEYDLKNE</sequence>
<evidence type="ECO:0000256" key="1">
    <source>
        <dbReference type="SAM" id="MobiDB-lite"/>
    </source>
</evidence>
<dbReference type="EMBL" id="JASSOM010000016">
    <property type="protein sequence ID" value="MDK9362534.1"/>
    <property type="molecule type" value="Genomic_DNA"/>
</dbReference>
<evidence type="ECO:0000313" key="2">
    <source>
        <dbReference type="EMBL" id="MDK9362534.1"/>
    </source>
</evidence>